<dbReference type="EMBL" id="JACBPP010000001">
    <property type="protein sequence ID" value="KAF8004701.1"/>
    <property type="molecule type" value="Genomic_DNA"/>
</dbReference>
<dbReference type="AlphaFoldDB" id="A0A8H7GYP5"/>
<comment type="caution">
    <text evidence="2">The sequence shown here is derived from an EMBL/GenBank/DDBJ whole genome shotgun (WGS) entry which is preliminary data.</text>
</comment>
<evidence type="ECO:0000313" key="2">
    <source>
        <dbReference type="EMBL" id="KAF8004701.1"/>
    </source>
</evidence>
<organism evidence="2 3">
    <name type="scientific">Metschnikowia pulcherrima</name>
    <dbReference type="NCBI Taxonomy" id="27326"/>
    <lineage>
        <taxon>Eukaryota</taxon>
        <taxon>Fungi</taxon>
        <taxon>Dikarya</taxon>
        <taxon>Ascomycota</taxon>
        <taxon>Saccharomycotina</taxon>
        <taxon>Pichiomycetes</taxon>
        <taxon>Metschnikowiaceae</taxon>
        <taxon>Metschnikowia</taxon>
    </lineage>
</organism>
<dbReference type="Proteomes" id="UP000649328">
    <property type="component" value="Unassembled WGS sequence"/>
</dbReference>
<proteinExistence type="predicted"/>
<reference evidence="2" key="1">
    <citation type="submission" date="2020-10" db="EMBL/GenBank/DDBJ databases">
        <title>The Whole-Genome Sequence of Metschnikowia persimmonesis, a Novel Endophytic Yeast Species Isolated from Medicinal Plant Diospyros kaki Thumb.</title>
        <authorList>
            <person name="Rahmat E."/>
            <person name="Kang Y."/>
        </authorList>
    </citation>
    <scope>NUCLEOTIDE SEQUENCE</scope>
    <source>
        <strain evidence="2">KIOM G15050</strain>
    </source>
</reference>
<gene>
    <name evidence="2" type="ORF">HF325_000158</name>
</gene>
<accession>A0A8H7GYP5</accession>
<name>A0A8H7GYP5_9ASCO</name>
<keyword evidence="3" id="KW-1185">Reference proteome</keyword>
<feature type="region of interest" description="Disordered" evidence="1">
    <location>
        <begin position="1"/>
        <end position="21"/>
    </location>
</feature>
<evidence type="ECO:0000313" key="3">
    <source>
        <dbReference type="Proteomes" id="UP000649328"/>
    </source>
</evidence>
<sequence length="109" mass="11972">MSNGKLPAGKSSPKLIDTSKSQSTGIEGHFQLLSGKFLFNGATFQDELCRLMDLIMEQFIVDNGAAVTVTDNHELHRFDELMLADSVGKEHLSYVHGMVNIGDYVIVSL</sequence>
<protein>
    <submittedName>
        <fullName evidence="2">Uncharacterized protein</fullName>
    </submittedName>
</protein>
<evidence type="ECO:0000256" key="1">
    <source>
        <dbReference type="SAM" id="MobiDB-lite"/>
    </source>
</evidence>